<name>A0A0H3ZX75_9VIBR</name>
<protein>
    <submittedName>
        <fullName evidence="1">Uncharacterized protein</fullName>
    </submittedName>
</protein>
<organism evidence="1">
    <name type="scientific">Vibrio sp. FF_273</name>
    <dbReference type="NCBI Taxonomy" id="1652830"/>
    <lineage>
        <taxon>Bacteria</taxon>
        <taxon>Pseudomonadati</taxon>
        <taxon>Pseudomonadota</taxon>
        <taxon>Gammaproteobacteria</taxon>
        <taxon>Vibrionales</taxon>
        <taxon>Vibrionaceae</taxon>
        <taxon>Vibrio</taxon>
    </lineage>
</organism>
<dbReference type="EMBL" id="KP795710">
    <property type="protein sequence ID" value="AKN40900.1"/>
    <property type="molecule type" value="Genomic_DNA"/>
</dbReference>
<sequence length="38" mass="4286">MLSQFFALGALAQSFLFLCFVFKQRTLPIIGASLHKLK</sequence>
<dbReference type="AlphaFoldDB" id="A0A0H3ZX75"/>
<accession>A0A0H3ZX75</accession>
<reference evidence="1" key="1">
    <citation type="journal article" date="2015" name="MBio">
        <title>Eco-Evolutionary Dynamics of Episomes among Ecologically Cohesive Bacterial Populations.</title>
        <authorList>
            <person name="Xue H."/>
            <person name="Cordero O.X."/>
            <person name="Camas F.M."/>
            <person name="Trimble W."/>
            <person name="Meyer F."/>
            <person name="Guglielmini J."/>
            <person name="Rocha E.P."/>
            <person name="Polz M.F."/>
        </authorList>
    </citation>
    <scope>NUCLEOTIDE SEQUENCE</scope>
    <source>
        <strain evidence="1">FF_273</strain>
    </source>
</reference>
<proteinExistence type="predicted"/>
<evidence type="ECO:0000313" key="1">
    <source>
        <dbReference type="EMBL" id="AKN40900.1"/>
    </source>
</evidence>